<dbReference type="Proteomes" id="UP001162734">
    <property type="component" value="Chromosome"/>
</dbReference>
<reference evidence="10" key="1">
    <citation type="journal article" date="2022" name="Int. J. Syst. Evol. Microbiol.">
        <title>Anaeromyxobacter oryzae sp. nov., Anaeromyxobacter diazotrophicus sp. nov. and Anaeromyxobacter paludicola sp. nov., isolated from paddy soils.</title>
        <authorList>
            <person name="Itoh H."/>
            <person name="Xu Z."/>
            <person name="Mise K."/>
            <person name="Masuda Y."/>
            <person name="Ushijima N."/>
            <person name="Hayakawa C."/>
            <person name="Shiratori Y."/>
            <person name="Senoo K."/>
        </authorList>
    </citation>
    <scope>NUCLEOTIDE SEQUENCE [LARGE SCALE GENOMIC DNA]</scope>
    <source>
        <strain evidence="10">Red630</strain>
    </source>
</reference>
<proteinExistence type="inferred from homology"/>
<evidence type="ECO:0000256" key="8">
    <source>
        <dbReference type="SAM" id="Phobius"/>
    </source>
</evidence>
<keyword evidence="10" id="KW-1185">Reference proteome</keyword>
<evidence type="ECO:0000313" key="10">
    <source>
        <dbReference type="Proteomes" id="UP001162734"/>
    </source>
</evidence>
<dbReference type="Pfam" id="PF03591">
    <property type="entry name" value="AzlC"/>
    <property type="match status" value="1"/>
</dbReference>
<comment type="subcellular location">
    <subcellularLocation>
        <location evidence="1">Cell membrane</location>
        <topology evidence="1">Multi-pass membrane protein</topology>
    </subcellularLocation>
</comment>
<evidence type="ECO:0000313" key="9">
    <source>
        <dbReference type="EMBL" id="BDG09819.1"/>
    </source>
</evidence>
<protein>
    <submittedName>
        <fullName evidence="9">Membrane protein</fullName>
    </submittedName>
</protein>
<feature type="transmembrane region" description="Helical" evidence="8">
    <location>
        <begin position="145"/>
        <end position="168"/>
    </location>
</feature>
<dbReference type="EMBL" id="AP025592">
    <property type="protein sequence ID" value="BDG09819.1"/>
    <property type="molecule type" value="Genomic_DNA"/>
</dbReference>
<dbReference type="RefSeq" id="WP_248342221.1">
    <property type="nucleotide sequence ID" value="NZ_AP025592.1"/>
</dbReference>
<evidence type="ECO:0000256" key="5">
    <source>
        <dbReference type="ARBA" id="ARBA00022692"/>
    </source>
</evidence>
<dbReference type="InterPro" id="IPR011606">
    <property type="entry name" value="Brnchd-chn_aa_trnsp_permease"/>
</dbReference>
<gene>
    <name evidence="9" type="ORF">AMPC_29320</name>
</gene>
<evidence type="ECO:0000256" key="7">
    <source>
        <dbReference type="ARBA" id="ARBA00023136"/>
    </source>
</evidence>
<keyword evidence="7 8" id="KW-0472">Membrane</keyword>
<feature type="transmembrane region" description="Helical" evidence="8">
    <location>
        <begin position="20"/>
        <end position="41"/>
    </location>
</feature>
<keyword evidence="5 8" id="KW-0812">Transmembrane</keyword>
<evidence type="ECO:0000256" key="3">
    <source>
        <dbReference type="ARBA" id="ARBA00022448"/>
    </source>
</evidence>
<dbReference type="PANTHER" id="PTHR34979">
    <property type="entry name" value="INNER MEMBRANE PROTEIN YGAZ"/>
    <property type="match status" value="1"/>
</dbReference>
<sequence>MQPLPAHWTRRAEFLAGCRAELPIILGVAPFGMIYGALAVGAGLSAFAAQAMSSVVFAGSAQFIAAQLIREGSPGLVVAVTVLVVNLRHLLYSASVAPYLRHLRAGWKGLLAYLLTDEAYAVAIGRYLRDGDRTDADPVSPNRHWYFLGAGLVLWGSWQVSTGVGIFLGALVPASWSLDFTLPLTFIALVFPSLRDRGAFAAALGGGGIAVLAFGLPYKLGLMLAAVGGIAVGLVADRAEREA</sequence>
<feature type="transmembrane region" description="Helical" evidence="8">
    <location>
        <begin position="222"/>
        <end position="239"/>
    </location>
</feature>
<accession>A0ABN6N9A9</accession>
<keyword evidence="6 8" id="KW-1133">Transmembrane helix</keyword>
<evidence type="ECO:0000256" key="2">
    <source>
        <dbReference type="ARBA" id="ARBA00010735"/>
    </source>
</evidence>
<keyword evidence="3" id="KW-0813">Transport</keyword>
<name>A0ABN6N9A9_9BACT</name>
<evidence type="ECO:0000256" key="4">
    <source>
        <dbReference type="ARBA" id="ARBA00022475"/>
    </source>
</evidence>
<evidence type="ECO:0000256" key="1">
    <source>
        <dbReference type="ARBA" id="ARBA00004651"/>
    </source>
</evidence>
<keyword evidence="4" id="KW-1003">Cell membrane</keyword>
<evidence type="ECO:0000256" key="6">
    <source>
        <dbReference type="ARBA" id="ARBA00022989"/>
    </source>
</evidence>
<comment type="similarity">
    <text evidence="2">Belongs to the AzlC family.</text>
</comment>
<dbReference type="PANTHER" id="PTHR34979:SF1">
    <property type="entry name" value="INNER MEMBRANE PROTEIN YGAZ"/>
    <property type="match status" value="1"/>
</dbReference>
<organism evidence="9 10">
    <name type="scientific">Anaeromyxobacter paludicola</name>
    <dbReference type="NCBI Taxonomy" id="2918171"/>
    <lineage>
        <taxon>Bacteria</taxon>
        <taxon>Pseudomonadati</taxon>
        <taxon>Myxococcota</taxon>
        <taxon>Myxococcia</taxon>
        <taxon>Myxococcales</taxon>
        <taxon>Cystobacterineae</taxon>
        <taxon>Anaeromyxobacteraceae</taxon>
        <taxon>Anaeromyxobacter</taxon>
    </lineage>
</organism>